<dbReference type="OrthoDB" id="10415885at2759"/>
<accession>A0A8X6X117</accession>
<dbReference type="Proteomes" id="UP000886998">
    <property type="component" value="Unassembled WGS sequence"/>
</dbReference>
<evidence type="ECO:0000313" key="3">
    <source>
        <dbReference type="Proteomes" id="UP000886998"/>
    </source>
</evidence>
<evidence type="ECO:0000256" key="1">
    <source>
        <dbReference type="SAM" id="MobiDB-lite"/>
    </source>
</evidence>
<feature type="compositionally biased region" description="Basic and acidic residues" evidence="1">
    <location>
        <begin position="9"/>
        <end position="18"/>
    </location>
</feature>
<organism evidence="2 3">
    <name type="scientific">Trichonephila inaurata madagascariensis</name>
    <dbReference type="NCBI Taxonomy" id="2747483"/>
    <lineage>
        <taxon>Eukaryota</taxon>
        <taxon>Metazoa</taxon>
        <taxon>Ecdysozoa</taxon>
        <taxon>Arthropoda</taxon>
        <taxon>Chelicerata</taxon>
        <taxon>Arachnida</taxon>
        <taxon>Araneae</taxon>
        <taxon>Araneomorphae</taxon>
        <taxon>Entelegynae</taxon>
        <taxon>Araneoidea</taxon>
        <taxon>Nephilidae</taxon>
        <taxon>Trichonephila</taxon>
        <taxon>Trichonephila inaurata</taxon>
    </lineage>
</organism>
<reference evidence="2" key="1">
    <citation type="submission" date="2020-08" db="EMBL/GenBank/DDBJ databases">
        <title>Multicomponent nature underlies the extraordinary mechanical properties of spider dragline silk.</title>
        <authorList>
            <person name="Kono N."/>
            <person name="Nakamura H."/>
            <person name="Mori M."/>
            <person name="Yoshida Y."/>
            <person name="Ohtoshi R."/>
            <person name="Malay A.D."/>
            <person name="Moran D.A.P."/>
            <person name="Tomita M."/>
            <person name="Numata K."/>
            <person name="Arakawa K."/>
        </authorList>
    </citation>
    <scope>NUCLEOTIDE SEQUENCE</scope>
</reference>
<proteinExistence type="predicted"/>
<dbReference type="AlphaFoldDB" id="A0A8X6X117"/>
<keyword evidence="3" id="KW-1185">Reference proteome</keyword>
<protein>
    <submittedName>
        <fullName evidence="2">Uncharacterized protein</fullName>
    </submittedName>
</protein>
<dbReference type="EMBL" id="BMAV01004503">
    <property type="protein sequence ID" value="GFY44964.1"/>
    <property type="molecule type" value="Genomic_DNA"/>
</dbReference>
<gene>
    <name evidence="2" type="ORF">TNIN_146201</name>
</gene>
<comment type="caution">
    <text evidence="2">The sequence shown here is derived from an EMBL/GenBank/DDBJ whole genome shotgun (WGS) entry which is preliminary data.</text>
</comment>
<feature type="region of interest" description="Disordered" evidence="1">
    <location>
        <begin position="1"/>
        <end position="20"/>
    </location>
</feature>
<evidence type="ECO:0000313" key="2">
    <source>
        <dbReference type="EMBL" id="GFY44964.1"/>
    </source>
</evidence>
<name>A0A8X6X117_9ARAC</name>
<sequence length="80" mass="9336">MDVNGAHTNRRDQNRYDPRYGSPKWTLELCHQRPGTAFVRGQTPISFVQDLRLKAKNSFQSRDGASRGEFFTQQVNDFWC</sequence>